<reference evidence="1 2" key="1">
    <citation type="journal article" date="2013" name="PLoS ONE">
        <title>Complete Genome Analysis of a Haemophilus parasuis Serovar 12 Strain from China.</title>
        <authorList>
            <person name="Li Y."/>
            <person name="Kwok A.H."/>
            <person name="Jiang J."/>
            <person name="Zou Y."/>
            <person name="Zheng F."/>
            <person name="Chen P."/>
            <person name="Hou C."/>
            <person name="Leung F.C."/>
            <person name="Jiang P."/>
        </authorList>
    </citation>
    <scope>NUCLEOTIDE SEQUENCE [LARGE SCALE GENOMIC DNA]</scope>
    <source>
        <strain evidence="1 2">ZJ0906</strain>
    </source>
</reference>
<dbReference type="AlphaFoldDB" id="A0A806JAU1"/>
<organism evidence="1 2">
    <name type="scientific">Glaesserella parasuis ZJ0906</name>
    <dbReference type="NCBI Taxonomy" id="1322346"/>
    <lineage>
        <taxon>Bacteria</taxon>
        <taxon>Pseudomonadati</taxon>
        <taxon>Pseudomonadota</taxon>
        <taxon>Gammaproteobacteria</taxon>
        <taxon>Pasteurellales</taxon>
        <taxon>Pasteurellaceae</taxon>
        <taxon>Glaesserella</taxon>
    </lineage>
</organism>
<dbReference type="Proteomes" id="UP000014672">
    <property type="component" value="Chromosome"/>
</dbReference>
<accession>A0A806JAU1</accession>
<name>A0A806JAU1_GLAPU</name>
<proteinExistence type="predicted"/>
<evidence type="ECO:0000313" key="2">
    <source>
        <dbReference type="Proteomes" id="UP000014672"/>
    </source>
</evidence>
<dbReference type="KEGG" id="hpaz:K756_03340"/>
<evidence type="ECO:0000313" key="1">
    <source>
        <dbReference type="EMBL" id="AGO15901.1"/>
    </source>
</evidence>
<sequence>MQLQAEKQKANCSFLIKAEGIFCLYYSQIVLSFGIVDKIVAGSVKTMPLKKALVVRRRQLVDMRVAELNRLQQSHETQLDVE</sequence>
<protein>
    <submittedName>
        <fullName evidence="1">Uncharacterized protein</fullName>
    </submittedName>
</protein>
<dbReference type="EMBL" id="CP005384">
    <property type="protein sequence ID" value="AGO15901.1"/>
    <property type="molecule type" value="Genomic_DNA"/>
</dbReference>
<gene>
    <name evidence="1" type="ORF">K756_03340</name>
</gene>